<comment type="caution">
    <text evidence="2">The sequence shown here is derived from an EMBL/GenBank/DDBJ whole genome shotgun (WGS) entry which is preliminary data.</text>
</comment>
<sequence>MRIILLVLLALAPFAALAAEPAQRFDGWTSTCVETKVGPDCRIVTEAAAQDGARAVRLAAQRSPQKDAPPHLVLTLLGLRAPLTRPRLALAVDGGPPLRFGVGADMTVAAGAEPDTLDLRLSDGASRRLLPFLRRGKALQTTIMAEGADPAGVAPVGAEIPLPGFGAAAAAVDGRQKRTDRPDALSELIGGANAAARAGLIRDVTRGAIPETLRKLMVARDCPVWDEAEANPSFLAEQSFAADLGSGRTLWAIVCSSGATNVGFALFVEDPSKVAGRFELQLFAAFTESLGWSGVETLSNVSYEPEKRRLTAIEKGRAAGDCGVYGAWEWVGEAFRMIEYRVKEECDGVGEPSKFPIMFRGDR</sequence>
<protein>
    <submittedName>
        <fullName evidence="2">DUF1176 domain-containing protein</fullName>
    </submittedName>
</protein>
<organism evidence="2 3">
    <name type="scientific">Hansschlegelia quercus</name>
    <dbReference type="NCBI Taxonomy" id="2528245"/>
    <lineage>
        <taxon>Bacteria</taxon>
        <taxon>Pseudomonadati</taxon>
        <taxon>Pseudomonadota</taxon>
        <taxon>Alphaproteobacteria</taxon>
        <taxon>Hyphomicrobiales</taxon>
        <taxon>Methylopilaceae</taxon>
        <taxon>Hansschlegelia</taxon>
    </lineage>
</organism>
<proteinExistence type="predicted"/>
<dbReference type="Gene3D" id="2.60.40.1880">
    <property type="entry name" value="Invasion associated locus B (IalB) protein"/>
    <property type="match status" value="1"/>
</dbReference>
<name>A0A4Q9GBR0_9HYPH</name>
<dbReference type="InterPro" id="IPR038696">
    <property type="entry name" value="IalB_sf"/>
</dbReference>
<feature type="chain" id="PRO_5020451108" evidence="1">
    <location>
        <begin position="19"/>
        <end position="363"/>
    </location>
</feature>
<feature type="signal peptide" evidence="1">
    <location>
        <begin position="1"/>
        <end position="18"/>
    </location>
</feature>
<dbReference type="EMBL" id="SIUB01000007">
    <property type="protein sequence ID" value="TBN48606.1"/>
    <property type="molecule type" value="Genomic_DNA"/>
</dbReference>
<keyword evidence="1" id="KW-0732">Signal</keyword>
<keyword evidence="3" id="KW-1185">Reference proteome</keyword>
<evidence type="ECO:0000313" key="3">
    <source>
        <dbReference type="Proteomes" id="UP000291613"/>
    </source>
</evidence>
<dbReference type="Proteomes" id="UP000291613">
    <property type="component" value="Unassembled WGS sequence"/>
</dbReference>
<dbReference type="InterPro" id="IPR009560">
    <property type="entry name" value="DUF1176"/>
</dbReference>
<dbReference type="Pfam" id="PF06674">
    <property type="entry name" value="DUF1176"/>
    <property type="match status" value="1"/>
</dbReference>
<gene>
    <name evidence="2" type="ORF">EYR15_13515</name>
</gene>
<dbReference type="AlphaFoldDB" id="A0A4Q9GBR0"/>
<evidence type="ECO:0000313" key="2">
    <source>
        <dbReference type="EMBL" id="TBN48606.1"/>
    </source>
</evidence>
<dbReference type="RefSeq" id="WP_131004090.1">
    <property type="nucleotide sequence ID" value="NZ_JBHSZR010000009.1"/>
</dbReference>
<evidence type="ECO:0000256" key="1">
    <source>
        <dbReference type="SAM" id="SignalP"/>
    </source>
</evidence>
<accession>A0A4Q9GBR0</accession>
<reference evidence="2 3" key="1">
    <citation type="submission" date="2019-02" db="EMBL/GenBank/DDBJ databases">
        <title>Hansschlegelia quercus sp. nov., a novel methylotrophic bacterium from buds of oak (Quercus robur L.).</title>
        <authorList>
            <person name="Agafonova N.V."/>
            <person name="Kaparullina E.N."/>
            <person name="Grouzdev D.S."/>
            <person name="Doronina N.V."/>
        </authorList>
    </citation>
    <scope>NUCLEOTIDE SEQUENCE [LARGE SCALE GENOMIC DNA]</scope>
    <source>
        <strain evidence="2 3">Dub</strain>
    </source>
</reference>
<dbReference type="OrthoDB" id="7823834at2"/>